<organism evidence="8 9">
    <name type="scientific">Petrolisthes cinctipes</name>
    <name type="common">Flat porcelain crab</name>
    <dbReference type="NCBI Taxonomy" id="88211"/>
    <lineage>
        <taxon>Eukaryota</taxon>
        <taxon>Metazoa</taxon>
        <taxon>Ecdysozoa</taxon>
        <taxon>Arthropoda</taxon>
        <taxon>Crustacea</taxon>
        <taxon>Multicrustacea</taxon>
        <taxon>Malacostraca</taxon>
        <taxon>Eumalacostraca</taxon>
        <taxon>Eucarida</taxon>
        <taxon>Decapoda</taxon>
        <taxon>Pleocyemata</taxon>
        <taxon>Anomura</taxon>
        <taxon>Galatheoidea</taxon>
        <taxon>Porcellanidae</taxon>
        <taxon>Petrolisthes</taxon>
    </lineage>
</organism>
<evidence type="ECO:0000256" key="5">
    <source>
        <dbReference type="RuleBase" id="RU000489"/>
    </source>
</evidence>
<dbReference type="Proteomes" id="UP001286313">
    <property type="component" value="Unassembled WGS sequence"/>
</dbReference>
<reference evidence="8" key="1">
    <citation type="submission" date="2023-10" db="EMBL/GenBank/DDBJ databases">
        <title>Genome assemblies of two species of porcelain crab, Petrolisthes cinctipes and Petrolisthes manimaculis (Anomura: Porcellanidae).</title>
        <authorList>
            <person name="Angst P."/>
        </authorList>
    </citation>
    <scope>NUCLEOTIDE SEQUENCE</scope>
    <source>
        <strain evidence="8">PB745_01</strain>
        <tissue evidence="8">Gill</tissue>
    </source>
</reference>
<dbReference type="Gene3D" id="3.20.20.80">
    <property type="entry name" value="Glycosidases"/>
    <property type="match status" value="1"/>
</dbReference>
<name>A0AAE1FTB2_PETCI</name>
<keyword evidence="4 5" id="KW-0326">Glycosidase</keyword>
<keyword evidence="3" id="KW-0325">Glycoprotein</keyword>
<dbReference type="AlphaFoldDB" id="A0AAE1FTB2"/>
<evidence type="ECO:0000313" key="9">
    <source>
        <dbReference type="Proteomes" id="UP001286313"/>
    </source>
</evidence>
<dbReference type="GO" id="GO:0005576">
    <property type="term" value="C:extracellular region"/>
    <property type="evidence" value="ECO:0007669"/>
    <property type="project" value="TreeGrafter"/>
</dbReference>
<evidence type="ECO:0000256" key="4">
    <source>
        <dbReference type="ARBA" id="ARBA00023295"/>
    </source>
</evidence>
<dbReference type="InterPro" id="IPR029070">
    <property type="entry name" value="Chitinase_insertion_sf"/>
</dbReference>
<gene>
    <name evidence="8" type="ORF">Pcinc_015297</name>
</gene>
<dbReference type="InterPro" id="IPR001579">
    <property type="entry name" value="Glyco_hydro_18_chit_AS"/>
</dbReference>
<accession>A0AAE1FTB2</accession>
<dbReference type="InterPro" id="IPR050314">
    <property type="entry name" value="Glycosyl_Hydrlase_18"/>
</dbReference>
<protein>
    <recommendedName>
        <fullName evidence="7">GH18 domain-containing protein</fullName>
    </recommendedName>
</protein>
<keyword evidence="1" id="KW-0732">Signal</keyword>
<evidence type="ECO:0000259" key="7">
    <source>
        <dbReference type="PROSITE" id="PS51910"/>
    </source>
</evidence>
<feature type="domain" description="GH18" evidence="7">
    <location>
        <begin position="43"/>
        <end position="399"/>
    </location>
</feature>
<dbReference type="Gene3D" id="3.10.50.10">
    <property type="match status" value="1"/>
</dbReference>
<keyword evidence="2 5" id="KW-0378">Hydrolase</keyword>
<evidence type="ECO:0000313" key="8">
    <source>
        <dbReference type="EMBL" id="KAK3880198.1"/>
    </source>
</evidence>
<dbReference type="SUPFAM" id="SSF54556">
    <property type="entry name" value="Chitinase insertion domain"/>
    <property type="match status" value="1"/>
</dbReference>
<evidence type="ECO:0000256" key="1">
    <source>
        <dbReference type="ARBA" id="ARBA00022729"/>
    </source>
</evidence>
<dbReference type="GO" id="GO:0006032">
    <property type="term" value="P:chitin catabolic process"/>
    <property type="evidence" value="ECO:0007669"/>
    <property type="project" value="TreeGrafter"/>
</dbReference>
<keyword evidence="9" id="KW-1185">Reference proteome</keyword>
<dbReference type="PROSITE" id="PS51910">
    <property type="entry name" value="GH18_2"/>
    <property type="match status" value="1"/>
</dbReference>
<evidence type="ECO:0000256" key="2">
    <source>
        <dbReference type="ARBA" id="ARBA00022801"/>
    </source>
</evidence>
<dbReference type="Pfam" id="PF00704">
    <property type="entry name" value="Glyco_hydro_18"/>
    <property type="match status" value="1"/>
</dbReference>
<dbReference type="PANTHER" id="PTHR11177:SF390">
    <property type="entry name" value="CHITINASE 11"/>
    <property type="match status" value="1"/>
</dbReference>
<dbReference type="InterPro" id="IPR017853">
    <property type="entry name" value="GH"/>
</dbReference>
<dbReference type="PANTHER" id="PTHR11177">
    <property type="entry name" value="CHITINASE"/>
    <property type="match status" value="1"/>
</dbReference>
<dbReference type="GO" id="GO:0008061">
    <property type="term" value="F:chitin binding"/>
    <property type="evidence" value="ECO:0007669"/>
    <property type="project" value="InterPro"/>
</dbReference>
<sequence>MWCWRCVGVINPADDTTPYIPQVSCPASNVIIKDGSRGRSGGKMVVCYYSLPHTGSPSPAPLLPRDLDPSLCTHLVVNGAQVVNASITPLQPQNLKVYTDVVRLKQQVPGLQVLLSLHHGLVTLAKDRLAVSMFAYMAGRFLKCHGFDGLNVDWEGPVPRTYTDVGVKTAPALSYLLLQLNNALKLASHPPMLLTATVGSSSNSIDSLYDADVLKKLVDFVSVRCYNFHMYSPLLPFTGHNAPLRPAPNDHGYWQTLNLQWAVRHWLKVGLPSSQLVAGISTFGRTWKLKASEWNSVGSPAKGPGMFNGTMTYPETCIFLQEGATQHYDSSRLAPYATRDNDWISYEDPTSLTQKVTWVMEEDVAGVMLEDLNSDDWAGICGGVRYPLLHTASHALVENK</sequence>
<proteinExistence type="inferred from homology"/>
<comment type="caution">
    <text evidence="8">The sequence shown here is derived from an EMBL/GenBank/DDBJ whole genome shotgun (WGS) entry which is preliminary data.</text>
</comment>
<dbReference type="PROSITE" id="PS01095">
    <property type="entry name" value="GH18_1"/>
    <property type="match status" value="1"/>
</dbReference>
<dbReference type="EMBL" id="JAWQEG010001348">
    <property type="protein sequence ID" value="KAK3880198.1"/>
    <property type="molecule type" value="Genomic_DNA"/>
</dbReference>
<dbReference type="InterPro" id="IPR001223">
    <property type="entry name" value="Glyco_hydro18_cat"/>
</dbReference>
<evidence type="ECO:0000256" key="6">
    <source>
        <dbReference type="RuleBase" id="RU004453"/>
    </source>
</evidence>
<dbReference type="SUPFAM" id="SSF51445">
    <property type="entry name" value="(Trans)glycosidases"/>
    <property type="match status" value="1"/>
</dbReference>
<dbReference type="SMART" id="SM00636">
    <property type="entry name" value="Glyco_18"/>
    <property type="match status" value="1"/>
</dbReference>
<dbReference type="GO" id="GO:0004568">
    <property type="term" value="F:chitinase activity"/>
    <property type="evidence" value="ECO:0007669"/>
    <property type="project" value="UniProtKB-ARBA"/>
</dbReference>
<evidence type="ECO:0000256" key="3">
    <source>
        <dbReference type="ARBA" id="ARBA00023180"/>
    </source>
</evidence>
<dbReference type="GO" id="GO:0005975">
    <property type="term" value="P:carbohydrate metabolic process"/>
    <property type="evidence" value="ECO:0007669"/>
    <property type="project" value="InterPro"/>
</dbReference>
<dbReference type="FunFam" id="3.10.50.10:FF:000003">
    <property type="entry name" value="Class V chitinase CHIT5b"/>
    <property type="match status" value="1"/>
</dbReference>
<comment type="similarity">
    <text evidence="6">Belongs to the glycosyl hydrolase 18 family.</text>
</comment>
<dbReference type="InterPro" id="IPR011583">
    <property type="entry name" value="Chitinase_II/V-like_cat"/>
</dbReference>